<gene>
    <name evidence="2" type="ORF">S01H4_32341</name>
</gene>
<feature type="domain" description="YjeF N-terminal" evidence="1">
    <location>
        <begin position="9"/>
        <end position="134"/>
    </location>
</feature>
<dbReference type="Pfam" id="PF03853">
    <property type="entry name" value="YjeF_N"/>
    <property type="match status" value="1"/>
</dbReference>
<dbReference type="NCBIfam" id="TIGR00197">
    <property type="entry name" value="yjeF_nterm"/>
    <property type="match status" value="1"/>
</dbReference>
<dbReference type="InterPro" id="IPR036652">
    <property type="entry name" value="YjeF_N_dom_sf"/>
</dbReference>
<comment type="caution">
    <text evidence="2">The sequence shown here is derived from an EMBL/GenBank/DDBJ whole genome shotgun (WGS) entry which is preliminary data.</text>
</comment>
<dbReference type="SUPFAM" id="SSF64153">
    <property type="entry name" value="YjeF N-terminal domain-like"/>
    <property type="match status" value="1"/>
</dbReference>
<dbReference type="EMBL" id="BART01016892">
    <property type="protein sequence ID" value="GAG87463.1"/>
    <property type="molecule type" value="Genomic_DNA"/>
</dbReference>
<evidence type="ECO:0000259" key="1">
    <source>
        <dbReference type="PROSITE" id="PS51385"/>
    </source>
</evidence>
<organism evidence="2">
    <name type="scientific">marine sediment metagenome</name>
    <dbReference type="NCBI Taxonomy" id="412755"/>
    <lineage>
        <taxon>unclassified sequences</taxon>
        <taxon>metagenomes</taxon>
        <taxon>ecological metagenomes</taxon>
    </lineage>
</organism>
<accession>X1BTG6</accession>
<dbReference type="InterPro" id="IPR004443">
    <property type="entry name" value="YjeF_N_dom"/>
</dbReference>
<proteinExistence type="predicted"/>
<protein>
    <recommendedName>
        <fullName evidence="1">YjeF N-terminal domain-containing protein</fullName>
    </recommendedName>
</protein>
<name>X1BTG6_9ZZZZ</name>
<reference evidence="2" key="1">
    <citation type="journal article" date="2014" name="Front. Microbiol.">
        <title>High frequency of phylogenetically diverse reductive dehalogenase-homologous genes in deep subseafloor sedimentary metagenomes.</title>
        <authorList>
            <person name="Kawai M."/>
            <person name="Futagami T."/>
            <person name="Toyoda A."/>
            <person name="Takaki Y."/>
            <person name="Nishi S."/>
            <person name="Hori S."/>
            <person name="Arai W."/>
            <person name="Tsubouchi T."/>
            <person name="Morono Y."/>
            <person name="Uchiyama I."/>
            <person name="Ito T."/>
            <person name="Fujiyama A."/>
            <person name="Inagaki F."/>
            <person name="Takami H."/>
        </authorList>
    </citation>
    <scope>NUCLEOTIDE SEQUENCE</scope>
    <source>
        <strain evidence="2">Expedition CK06-06</strain>
    </source>
</reference>
<dbReference type="Gene3D" id="3.40.50.10260">
    <property type="entry name" value="YjeF N-terminal domain"/>
    <property type="match status" value="1"/>
</dbReference>
<dbReference type="PROSITE" id="PS51385">
    <property type="entry name" value="YJEF_N"/>
    <property type="match status" value="1"/>
</dbReference>
<sequence>MKIVTVNQMRRIEEDCAKIGISVSVLMENAGRAVAEEVRKIRGTIDQQHILLLIGPGNNGGDGLVAARHLHDWGARVSLYLFTQRPPDDPNFKLVQERGINHIEITQDENLSKLDELLLSADAVIDALFGTATR</sequence>
<evidence type="ECO:0000313" key="2">
    <source>
        <dbReference type="EMBL" id="GAG87463.1"/>
    </source>
</evidence>
<dbReference type="AlphaFoldDB" id="X1BTG6"/>